<dbReference type="Pfam" id="PF12550">
    <property type="entry name" value="GCR1_C"/>
    <property type="match status" value="1"/>
</dbReference>
<reference evidence="3 4" key="2">
    <citation type="submission" date="2019-11" db="EMBL/GenBank/DDBJ databases">
        <authorList>
            <person name="Lu H."/>
        </authorList>
    </citation>
    <scope>NUCLEOTIDE SEQUENCE [LARGE SCALE GENOMIC DNA]</scope>
    <source>
        <strain evidence="3 4">FIM1</strain>
    </source>
</reference>
<protein>
    <recommendedName>
        <fullName evidence="2">Transcription activator GCR1-like domain-containing protein</fullName>
    </recommendedName>
</protein>
<reference evidence="3 4" key="1">
    <citation type="submission" date="2016-03" db="EMBL/GenBank/DDBJ databases">
        <title>How can Kluyveromyces marxianus grow so fast - potential evolutionary course in Saccharomyces Complex revealed by comparative genomics.</title>
        <authorList>
            <person name="Mo W."/>
            <person name="Lu W."/>
            <person name="Yang X."/>
            <person name="Qi J."/>
            <person name="Lv H."/>
        </authorList>
    </citation>
    <scope>NUCLEOTIDE SEQUENCE [LARGE SCALE GENOMIC DNA]</scope>
    <source>
        <strain evidence="3 4">FIM1</strain>
    </source>
</reference>
<feature type="region of interest" description="Disordered" evidence="1">
    <location>
        <begin position="109"/>
        <end position="141"/>
    </location>
</feature>
<dbReference type="PANTHER" id="PTHR37784:SF2">
    <property type="entry name" value="HIGH-OSMOLARITY-INDUCED TRANSCRIPTION PROTEIN 1"/>
    <property type="match status" value="1"/>
</dbReference>
<accession>A0ABX6EWK0</accession>
<dbReference type="Proteomes" id="UP000422736">
    <property type="component" value="Chromosome 4"/>
</dbReference>
<organism evidence="3 4">
    <name type="scientific">Kluyveromyces marxianus</name>
    <name type="common">Yeast</name>
    <name type="synonym">Candida kefyr</name>
    <dbReference type="NCBI Taxonomy" id="4911"/>
    <lineage>
        <taxon>Eukaryota</taxon>
        <taxon>Fungi</taxon>
        <taxon>Dikarya</taxon>
        <taxon>Ascomycota</taxon>
        <taxon>Saccharomycotina</taxon>
        <taxon>Saccharomycetes</taxon>
        <taxon>Saccharomycetales</taxon>
        <taxon>Saccharomycetaceae</taxon>
        <taxon>Kluyveromyces</taxon>
    </lineage>
</organism>
<dbReference type="EMBL" id="CP015057">
    <property type="protein sequence ID" value="QGN16006.1"/>
    <property type="molecule type" value="Genomic_DNA"/>
</dbReference>
<sequence>MILRESLLQKSKRLRFKFTYKLNEMLENIEQIIQTFQTRVDSLQNDWNVLSDAVTDDNSPSVSSQIFLLKSKLDLIQQQHTSIIVDLGMIKTHFLPQEEDLNNQFLTEENHESLSENKENRVPILDEDDEEEEENGTENGSISLRIPKIFKEEFKNEVLFSNSNKESISSMQQNAKYKVLKSLYQNKSKITSSSSSSPKDISNFDNYQLVMSDCPKSVHDLYQEFYTDTKVQIMHFEEKYGVGQLSKLPKLRTYQRRNALVNAINKYAKGKGIGIDEAIDHFQGIVNENEKTIPWLYNNLAKILERYGIVQ</sequence>
<evidence type="ECO:0000313" key="4">
    <source>
        <dbReference type="Proteomes" id="UP000422736"/>
    </source>
</evidence>
<proteinExistence type="predicted"/>
<name>A0ABX6EWK0_KLUMA</name>
<dbReference type="InterPro" id="IPR052146">
    <property type="entry name" value="HOT1"/>
</dbReference>
<evidence type="ECO:0000259" key="2">
    <source>
        <dbReference type="Pfam" id="PF12550"/>
    </source>
</evidence>
<gene>
    <name evidence="3" type="ORF">FIM1_2706</name>
</gene>
<feature type="compositionally biased region" description="Basic and acidic residues" evidence="1">
    <location>
        <begin position="109"/>
        <end position="121"/>
    </location>
</feature>
<dbReference type="PANTHER" id="PTHR37784">
    <property type="entry name" value="PROTEIN MSN1"/>
    <property type="match status" value="1"/>
</dbReference>
<feature type="compositionally biased region" description="Acidic residues" evidence="1">
    <location>
        <begin position="125"/>
        <end position="136"/>
    </location>
</feature>
<feature type="domain" description="Transcription activator GCR1-like" evidence="2">
    <location>
        <begin position="211"/>
        <end position="283"/>
    </location>
</feature>
<evidence type="ECO:0000313" key="3">
    <source>
        <dbReference type="EMBL" id="QGN16006.1"/>
    </source>
</evidence>
<dbReference type="InterPro" id="IPR022210">
    <property type="entry name" value="TF_GCR1-like"/>
</dbReference>
<evidence type="ECO:0000256" key="1">
    <source>
        <dbReference type="SAM" id="MobiDB-lite"/>
    </source>
</evidence>
<keyword evidence="4" id="KW-1185">Reference proteome</keyword>